<evidence type="ECO:0000256" key="2">
    <source>
        <dbReference type="ARBA" id="ARBA00023180"/>
    </source>
</evidence>
<dbReference type="InterPro" id="IPR011001">
    <property type="entry name" value="Saposin-like"/>
</dbReference>
<sequence length="112" mass="11854">MVKLIIPSFMGGLTLALAANIPVVPGPADNLLRRDLGCNLCQLVLEPIVALKNDDTKDMDIRGALENACRSLPVSQQKCENFVGVYSSLIVNFVQQDLGPAAICAAVGLCEA</sequence>
<dbReference type="Proteomes" id="UP000190312">
    <property type="component" value="Unassembled WGS sequence"/>
</dbReference>
<evidence type="ECO:0000313" key="5">
    <source>
        <dbReference type="EMBL" id="OOO09575.1"/>
    </source>
</evidence>
<dbReference type="PANTHER" id="PTHR11480">
    <property type="entry name" value="SAPOSIN-RELATED"/>
    <property type="match status" value="1"/>
</dbReference>
<keyword evidence="1" id="KW-1015">Disulfide bond</keyword>
<proteinExistence type="predicted"/>
<dbReference type="InterPro" id="IPR008138">
    <property type="entry name" value="SapB_2"/>
</dbReference>
<evidence type="ECO:0000259" key="4">
    <source>
        <dbReference type="PROSITE" id="PS50015"/>
    </source>
</evidence>
<reference evidence="5 6" key="1">
    <citation type="submission" date="2016-10" db="EMBL/GenBank/DDBJ databases">
        <title>Genome sequencing of Aspergillus oryzae BCC7051.</title>
        <authorList>
            <person name="Thammarongtham C."/>
            <person name="Vorapreeda T."/>
            <person name="Nookaew I."/>
            <person name="Srisuk T."/>
            <person name="Land M."/>
            <person name="Jeennor S."/>
            <person name="Laoteng K."/>
        </authorList>
    </citation>
    <scope>NUCLEOTIDE SEQUENCE [LARGE SCALE GENOMIC DNA]</scope>
    <source>
        <strain evidence="5 6">BCC7051</strain>
    </source>
</reference>
<dbReference type="Pfam" id="PF03489">
    <property type="entry name" value="SapB_2"/>
    <property type="match status" value="1"/>
</dbReference>
<dbReference type="InterPro" id="IPR051428">
    <property type="entry name" value="Sphingo_Act-Surfact_Prot"/>
</dbReference>
<evidence type="ECO:0000313" key="6">
    <source>
        <dbReference type="Proteomes" id="UP000190312"/>
    </source>
</evidence>
<protein>
    <submittedName>
        <fullName evidence="5">Saposin-like type B, 2</fullName>
    </submittedName>
</protein>
<feature type="domain" description="Saposin B-type" evidence="4">
    <location>
        <begin position="34"/>
        <end position="112"/>
    </location>
</feature>
<evidence type="ECO:0000256" key="1">
    <source>
        <dbReference type="ARBA" id="ARBA00023157"/>
    </source>
</evidence>
<dbReference type="PROSITE" id="PS50015">
    <property type="entry name" value="SAP_B"/>
    <property type="match status" value="1"/>
</dbReference>
<dbReference type="SMART" id="SM00741">
    <property type="entry name" value="SapB"/>
    <property type="match status" value="1"/>
</dbReference>
<dbReference type="InterPro" id="IPR008139">
    <property type="entry name" value="SaposinB_dom"/>
</dbReference>
<evidence type="ECO:0000256" key="3">
    <source>
        <dbReference type="SAM" id="SignalP"/>
    </source>
</evidence>
<dbReference type="EMBL" id="MKZY01000004">
    <property type="protein sequence ID" value="OOO09575.1"/>
    <property type="molecule type" value="Genomic_DNA"/>
</dbReference>
<dbReference type="Gene3D" id="1.10.225.10">
    <property type="entry name" value="Saposin-like"/>
    <property type="match status" value="1"/>
</dbReference>
<organism evidence="5 6">
    <name type="scientific">Aspergillus oryzae</name>
    <name type="common">Yellow koji mold</name>
    <dbReference type="NCBI Taxonomy" id="5062"/>
    <lineage>
        <taxon>Eukaryota</taxon>
        <taxon>Fungi</taxon>
        <taxon>Dikarya</taxon>
        <taxon>Ascomycota</taxon>
        <taxon>Pezizomycotina</taxon>
        <taxon>Eurotiomycetes</taxon>
        <taxon>Eurotiomycetidae</taxon>
        <taxon>Eurotiales</taxon>
        <taxon>Aspergillaceae</taxon>
        <taxon>Aspergillus</taxon>
        <taxon>Aspergillus subgen. Circumdati</taxon>
    </lineage>
</organism>
<feature type="chain" id="PRO_5013250141" evidence="3">
    <location>
        <begin position="19"/>
        <end position="112"/>
    </location>
</feature>
<dbReference type="AlphaFoldDB" id="A0A1S9DKH1"/>
<gene>
    <name evidence="5" type="ORF">OAory_01053830</name>
</gene>
<feature type="signal peptide" evidence="3">
    <location>
        <begin position="1"/>
        <end position="18"/>
    </location>
</feature>
<accession>A0A1S9DKH1</accession>
<dbReference type="SUPFAM" id="SSF47862">
    <property type="entry name" value="Saposin"/>
    <property type="match status" value="1"/>
</dbReference>
<comment type="caution">
    <text evidence="5">The sequence shown here is derived from an EMBL/GenBank/DDBJ whole genome shotgun (WGS) entry which is preliminary data.</text>
</comment>
<name>A0A1S9DKH1_ASPOZ</name>
<keyword evidence="3" id="KW-0732">Signal</keyword>
<dbReference type="OrthoDB" id="69496at2759"/>
<keyword evidence="2" id="KW-0325">Glycoprotein</keyword>